<proteinExistence type="predicted"/>
<feature type="domain" description="PhoD-like phosphatase metallophosphatase" evidence="1">
    <location>
        <begin position="120"/>
        <end position="398"/>
    </location>
</feature>
<dbReference type="PANTHER" id="PTHR33987">
    <property type="entry name" value="CALCINEURIN-LIKE METALLO-PHOSPHOESTERASE SUPERFAMILY PROTEIN"/>
    <property type="match status" value="1"/>
</dbReference>
<gene>
    <name evidence="2" type="ORF">SAMN05216402_2150</name>
</gene>
<dbReference type="EMBL" id="FNKY01000001">
    <property type="protein sequence ID" value="SDQ75301.1"/>
    <property type="molecule type" value="Genomic_DNA"/>
</dbReference>
<evidence type="ECO:0000259" key="1">
    <source>
        <dbReference type="Pfam" id="PF09423"/>
    </source>
</evidence>
<dbReference type="PANTHER" id="PTHR33987:SF1">
    <property type="entry name" value="CALCINEURIN-LIKE METALLO-PHOSPHOESTERASE SUPERFAMILY PROTEIN"/>
    <property type="match status" value="1"/>
</dbReference>
<dbReference type="InterPro" id="IPR038607">
    <property type="entry name" value="PhoD-like_sf"/>
</dbReference>
<dbReference type="SUPFAM" id="SSF56300">
    <property type="entry name" value="Metallo-dependent phosphatases"/>
    <property type="match status" value="1"/>
</dbReference>
<protein>
    <submittedName>
        <fullName evidence="2">PhoD-like phosphatase</fullName>
    </submittedName>
</protein>
<name>A0ABY0TFJ7_9PROT</name>
<evidence type="ECO:0000313" key="3">
    <source>
        <dbReference type="Proteomes" id="UP000183471"/>
    </source>
</evidence>
<reference evidence="2 3" key="1">
    <citation type="submission" date="2016-10" db="EMBL/GenBank/DDBJ databases">
        <authorList>
            <person name="Varghese N."/>
            <person name="Submissions S."/>
        </authorList>
    </citation>
    <scope>NUCLEOTIDE SEQUENCE [LARGE SCALE GENOMIC DNA]</scope>
    <source>
        <strain evidence="2 3">Nl1</strain>
    </source>
</reference>
<keyword evidence="3" id="KW-1185">Reference proteome</keyword>
<sequence length="494" mass="53978">MKISLVPRAAPSSCLRIWVGILASQAPSLTWFLDGNPVAAARIHPLRPLASAIPVEFRGALPADNFTGVFEIDGLQSGTAYKISLSASALGTTASAELRTRTLPSSVPSVLESTFNVLLASCFYQGEDKAGLAGIFANQLNGAVRPDLTLLLGDQVYLDLPTLANFPNNKAALARRFESSYRANWQKEEGYSQLFKVAPTAAIPDDHEYWNNFPHSSPFIQNSWTQSGRDNWTAAAAALYKAFQFSYEPDTYHHGGPAELGDASVINVEPLSFFMADGRSKRDPNLATILTARARKQLDHWISDTIQQRRIGVFITGQSMLGLPVGGLRGRVADYQLANYGDFSDLTNALGRLAEAGLPVIMITGDVHWGRLAAARDARTGRESIFEIISSPTSLVSTVAKDQLLALRGTIAGQTEAWPRHSSPGPVPEFLWFSDFGSRFVCSRGHEQRGNHFVLLSFTRSGAGINLRTTYYPIHQDFSQRRPQAVREISLIPA</sequence>
<dbReference type="InterPro" id="IPR029052">
    <property type="entry name" value="Metallo-depent_PP-like"/>
</dbReference>
<accession>A0ABY0TFJ7</accession>
<dbReference type="RefSeq" id="WP_074632313.1">
    <property type="nucleotide sequence ID" value="NZ_FNKY01000001.1"/>
</dbReference>
<dbReference type="Pfam" id="PF09423">
    <property type="entry name" value="PhoD"/>
    <property type="match status" value="1"/>
</dbReference>
<organism evidence="2 3">
    <name type="scientific">Nitrosospira multiformis</name>
    <dbReference type="NCBI Taxonomy" id="1231"/>
    <lineage>
        <taxon>Bacteria</taxon>
        <taxon>Pseudomonadati</taxon>
        <taxon>Pseudomonadota</taxon>
        <taxon>Betaproteobacteria</taxon>
        <taxon>Nitrosomonadales</taxon>
        <taxon>Nitrosomonadaceae</taxon>
        <taxon>Nitrosospira</taxon>
    </lineage>
</organism>
<dbReference type="Gene3D" id="3.60.21.70">
    <property type="entry name" value="PhoD-like phosphatase"/>
    <property type="match status" value="1"/>
</dbReference>
<dbReference type="Proteomes" id="UP000183471">
    <property type="component" value="Unassembled WGS sequence"/>
</dbReference>
<evidence type="ECO:0000313" key="2">
    <source>
        <dbReference type="EMBL" id="SDQ75301.1"/>
    </source>
</evidence>
<dbReference type="InterPro" id="IPR018946">
    <property type="entry name" value="PhoD-like_MPP"/>
</dbReference>
<comment type="caution">
    <text evidence="2">The sequence shown here is derived from an EMBL/GenBank/DDBJ whole genome shotgun (WGS) entry which is preliminary data.</text>
</comment>